<gene>
    <name evidence="1" type="ORF">Val02_24780</name>
</gene>
<protein>
    <recommendedName>
        <fullName evidence="3">DUF3224 domain-containing protein</fullName>
    </recommendedName>
</protein>
<evidence type="ECO:0000313" key="1">
    <source>
        <dbReference type="EMBL" id="GIJ45592.1"/>
    </source>
</evidence>
<dbReference type="Gene3D" id="2.40.350.10">
    <property type="entry name" value="SO1590-like"/>
    <property type="match status" value="1"/>
</dbReference>
<evidence type="ECO:0000313" key="2">
    <source>
        <dbReference type="Proteomes" id="UP000619260"/>
    </source>
</evidence>
<dbReference type="Pfam" id="PF11528">
    <property type="entry name" value="DUF3224"/>
    <property type="match status" value="1"/>
</dbReference>
<dbReference type="InterPro" id="IPR023159">
    <property type="entry name" value="SO1590-like_sf"/>
</dbReference>
<comment type="caution">
    <text evidence="1">The sequence shown here is derived from an EMBL/GenBank/DDBJ whole genome shotgun (WGS) entry which is preliminary data.</text>
</comment>
<accession>A0A8J3YJU7</accession>
<keyword evidence="2" id="KW-1185">Reference proteome</keyword>
<organism evidence="1 2">
    <name type="scientific">Virgisporangium aliadipatigenens</name>
    <dbReference type="NCBI Taxonomy" id="741659"/>
    <lineage>
        <taxon>Bacteria</taxon>
        <taxon>Bacillati</taxon>
        <taxon>Actinomycetota</taxon>
        <taxon>Actinomycetes</taxon>
        <taxon>Micromonosporales</taxon>
        <taxon>Micromonosporaceae</taxon>
        <taxon>Virgisporangium</taxon>
    </lineage>
</organism>
<reference evidence="1" key="1">
    <citation type="submission" date="2021-01" db="EMBL/GenBank/DDBJ databases">
        <title>Whole genome shotgun sequence of Virgisporangium aliadipatigenens NBRC 105644.</title>
        <authorList>
            <person name="Komaki H."/>
            <person name="Tamura T."/>
        </authorList>
    </citation>
    <scope>NUCLEOTIDE SEQUENCE</scope>
    <source>
        <strain evidence="1">NBRC 105644</strain>
    </source>
</reference>
<proteinExistence type="predicted"/>
<sequence>MSEKIELRLKIDNWDEKPYRELADGTKFARAQVALSDPTGAVESAAYEGLLYYAADGTSSYVTLMALSGTFGGRAGSLVLRGNGSYDGTTATGRMTVVPGSGTGGLAGVTGTATSVSTHADYPFMPLTLEIA</sequence>
<dbReference type="EMBL" id="BOPF01000007">
    <property type="protein sequence ID" value="GIJ45592.1"/>
    <property type="molecule type" value="Genomic_DNA"/>
</dbReference>
<name>A0A8J3YJU7_9ACTN</name>
<dbReference type="SUPFAM" id="SSF159238">
    <property type="entry name" value="SO1590-like"/>
    <property type="match status" value="1"/>
</dbReference>
<dbReference type="InterPro" id="IPR021607">
    <property type="entry name" value="DUF3224"/>
</dbReference>
<dbReference type="Proteomes" id="UP000619260">
    <property type="component" value="Unassembled WGS sequence"/>
</dbReference>
<dbReference type="AlphaFoldDB" id="A0A8J3YJU7"/>
<dbReference type="RefSeq" id="WP_203899111.1">
    <property type="nucleotide sequence ID" value="NZ_BOPF01000007.1"/>
</dbReference>
<evidence type="ECO:0008006" key="3">
    <source>
        <dbReference type="Google" id="ProtNLM"/>
    </source>
</evidence>